<accession>A0ABD0N2D2</accession>
<gene>
    <name evidence="2" type="ORF">M9458_047584</name>
</gene>
<proteinExistence type="predicted"/>
<evidence type="ECO:0000256" key="1">
    <source>
        <dbReference type="SAM" id="MobiDB-lite"/>
    </source>
</evidence>
<protein>
    <submittedName>
        <fullName evidence="2">Uncharacterized protein</fullName>
    </submittedName>
</protein>
<dbReference type="AlphaFoldDB" id="A0ABD0N2D2"/>
<keyword evidence="3" id="KW-1185">Reference proteome</keyword>
<reference evidence="2 3" key="1">
    <citation type="submission" date="2024-05" db="EMBL/GenBank/DDBJ databases">
        <title>Genome sequencing and assembly of Indian major carp, Cirrhinus mrigala (Hamilton, 1822).</title>
        <authorList>
            <person name="Mohindra V."/>
            <person name="Chowdhury L.M."/>
            <person name="Lal K."/>
            <person name="Jena J.K."/>
        </authorList>
    </citation>
    <scope>NUCLEOTIDE SEQUENCE [LARGE SCALE GENOMIC DNA]</scope>
    <source>
        <strain evidence="2">CM1030</strain>
        <tissue evidence="2">Blood</tissue>
    </source>
</reference>
<feature type="non-terminal residue" evidence="2">
    <location>
        <position position="64"/>
    </location>
</feature>
<dbReference type="EMBL" id="JAMKFB020000024">
    <property type="protein sequence ID" value="KAL0156338.1"/>
    <property type="molecule type" value="Genomic_DNA"/>
</dbReference>
<dbReference type="Proteomes" id="UP001529510">
    <property type="component" value="Unassembled WGS sequence"/>
</dbReference>
<evidence type="ECO:0000313" key="3">
    <source>
        <dbReference type="Proteomes" id="UP001529510"/>
    </source>
</evidence>
<organism evidence="2 3">
    <name type="scientific">Cirrhinus mrigala</name>
    <name type="common">Mrigala</name>
    <dbReference type="NCBI Taxonomy" id="683832"/>
    <lineage>
        <taxon>Eukaryota</taxon>
        <taxon>Metazoa</taxon>
        <taxon>Chordata</taxon>
        <taxon>Craniata</taxon>
        <taxon>Vertebrata</taxon>
        <taxon>Euteleostomi</taxon>
        <taxon>Actinopterygii</taxon>
        <taxon>Neopterygii</taxon>
        <taxon>Teleostei</taxon>
        <taxon>Ostariophysi</taxon>
        <taxon>Cypriniformes</taxon>
        <taxon>Cyprinidae</taxon>
        <taxon>Labeoninae</taxon>
        <taxon>Labeonini</taxon>
        <taxon>Cirrhinus</taxon>
    </lineage>
</organism>
<feature type="non-terminal residue" evidence="2">
    <location>
        <position position="1"/>
    </location>
</feature>
<sequence>TRALAPPLAPPPATPSTHPSNQCLAIPHPSRCPSNQHPAIPHPVRHLRTRLWAWEERCSRPSLR</sequence>
<feature type="region of interest" description="Disordered" evidence="1">
    <location>
        <begin position="1"/>
        <end position="39"/>
    </location>
</feature>
<name>A0ABD0N2D2_CIRMR</name>
<comment type="caution">
    <text evidence="2">The sequence shown here is derived from an EMBL/GenBank/DDBJ whole genome shotgun (WGS) entry which is preliminary data.</text>
</comment>
<evidence type="ECO:0000313" key="2">
    <source>
        <dbReference type="EMBL" id="KAL0156338.1"/>
    </source>
</evidence>